<organism evidence="1 2">
    <name type="scientific">Panagrolaimus davidi</name>
    <dbReference type="NCBI Taxonomy" id="227884"/>
    <lineage>
        <taxon>Eukaryota</taxon>
        <taxon>Metazoa</taxon>
        <taxon>Ecdysozoa</taxon>
        <taxon>Nematoda</taxon>
        <taxon>Chromadorea</taxon>
        <taxon>Rhabditida</taxon>
        <taxon>Tylenchina</taxon>
        <taxon>Panagrolaimomorpha</taxon>
        <taxon>Panagrolaimoidea</taxon>
        <taxon>Panagrolaimidae</taxon>
        <taxon>Panagrolaimus</taxon>
    </lineage>
</organism>
<keyword evidence="1" id="KW-1185">Reference proteome</keyword>
<dbReference type="AlphaFoldDB" id="A0A914Q3D7"/>
<name>A0A914Q3D7_9BILA</name>
<dbReference type="Proteomes" id="UP000887578">
    <property type="component" value="Unplaced"/>
</dbReference>
<reference evidence="2" key="1">
    <citation type="submission" date="2022-11" db="UniProtKB">
        <authorList>
            <consortium name="WormBaseParasite"/>
        </authorList>
    </citation>
    <scope>IDENTIFICATION</scope>
</reference>
<accession>A0A914Q3D7</accession>
<protein>
    <submittedName>
        <fullName evidence="2">Uncharacterized protein</fullName>
    </submittedName>
</protein>
<evidence type="ECO:0000313" key="2">
    <source>
        <dbReference type="WBParaSite" id="PDA_v2.g25736.t1"/>
    </source>
</evidence>
<proteinExistence type="predicted"/>
<dbReference type="WBParaSite" id="PDA_v2.g25736.t1">
    <property type="protein sequence ID" value="PDA_v2.g25736.t1"/>
    <property type="gene ID" value="PDA_v2.g25736"/>
</dbReference>
<sequence>MNNSEIITFSDSENEEQRYLKIFYESSSKFIELPLQRDGTLLFNDVKIMEPNILALKLMKSQNGRLCKPNDGIFKEPKEKWCYFKVFAVLKESTNVLIENISNSTNATVTSEHEESPSTQAPIKQIKKEVLPHFKKISASLQLPNSIVQAKKRKVESSEEDDESDE</sequence>
<evidence type="ECO:0000313" key="1">
    <source>
        <dbReference type="Proteomes" id="UP000887578"/>
    </source>
</evidence>